<dbReference type="InterPro" id="IPR011576">
    <property type="entry name" value="Pyridox_Oxase_N"/>
</dbReference>
<protein>
    <recommendedName>
        <fullName evidence="1">Pyridoxamine 5'-phosphate oxidase N-terminal domain-containing protein</fullName>
    </recommendedName>
</protein>
<dbReference type="InterPro" id="IPR012349">
    <property type="entry name" value="Split_barrel_FMN-bd"/>
</dbReference>
<dbReference type="AlphaFoldDB" id="A0A0S7WWU3"/>
<gene>
    <name evidence="2" type="ORF">AMJ39_00060</name>
</gene>
<dbReference type="EMBL" id="LIZS01000001">
    <property type="protein sequence ID" value="KPJ54467.1"/>
    <property type="molecule type" value="Genomic_DNA"/>
</dbReference>
<accession>A0A0S7WWU3</accession>
<evidence type="ECO:0000313" key="2">
    <source>
        <dbReference type="EMBL" id="KPJ54467.1"/>
    </source>
</evidence>
<reference evidence="2 3" key="1">
    <citation type="journal article" date="2015" name="Microbiome">
        <title>Genomic resolution of linkages in carbon, nitrogen, and sulfur cycling among widespread estuary sediment bacteria.</title>
        <authorList>
            <person name="Baker B.J."/>
            <person name="Lazar C.S."/>
            <person name="Teske A.P."/>
            <person name="Dick G.J."/>
        </authorList>
    </citation>
    <scope>NUCLEOTIDE SEQUENCE [LARGE SCALE GENOMIC DNA]</scope>
    <source>
        <strain evidence="2">DG_24</strain>
    </source>
</reference>
<dbReference type="SUPFAM" id="SSF50475">
    <property type="entry name" value="FMN-binding split barrel"/>
    <property type="match status" value="1"/>
</dbReference>
<proteinExistence type="predicted"/>
<name>A0A0S7WWU3_UNCT6</name>
<dbReference type="STRING" id="1703770.AMJ39_00060"/>
<evidence type="ECO:0000313" key="3">
    <source>
        <dbReference type="Proteomes" id="UP000052008"/>
    </source>
</evidence>
<evidence type="ECO:0000259" key="1">
    <source>
        <dbReference type="Pfam" id="PF01243"/>
    </source>
</evidence>
<sequence length="150" mass="16637">MKDILRLKETVRKLLAGQRLAVLATHGQTGPYANLVAFAATDDLKHVLFATGRSTRKFANMEADARVALLVDNRANEESDFQEASAATIMGRAEPVPEAAKGALAQLYLRKHPSMREFIASPACAFLRVNVETYYLVTRFQDVVELRISE</sequence>
<dbReference type="Proteomes" id="UP000052008">
    <property type="component" value="Unassembled WGS sequence"/>
</dbReference>
<dbReference type="Gene3D" id="2.30.110.10">
    <property type="entry name" value="Electron Transport, Fmn-binding Protein, Chain A"/>
    <property type="match status" value="1"/>
</dbReference>
<dbReference type="Pfam" id="PF01243">
    <property type="entry name" value="PNPOx_N"/>
    <property type="match status" value="1"/>
</dbReference>
<comment type="caution">
    <text evidence="2">The sequence shown here is derived from an EMBL/GenBank/DDBJ whole genome shotgun (WGS) entry which is preliminary data.</text>
</comment>
<feature type="domain" description="Pyridoxamine 5'-phosphate oxidase N-terminal" evidence="1">
    <location>
        <begin position="7"/>
        <end position="137"/>
    </location>
</feature>
<organism evidence="2 3">
    <name type="scientific">candidate division TA06 bacterium DG_24</name>
    <dbReference type="NCBI Taxonomy" id="1703770"/>
    <lineage>
        <taxon>Bacteria</taxon>
        <taxon>Bacteria division TA06</taxon>
    </lineage>
</organism>